<dbReference type="AlphaFoldDB" id="A0A371H420"/>
<comment type="caution">
    <text evidence="2">The sequence shown here is derived from an EMBL/GenBank/DDBJ whole genome shotgun (WGS) entry which is preliminary data.</text>
</comment>
<organism evidence="2 3">
    <name type="scientific">Mucuna pruriens</name>
    <name type="common">Velvet bean</name>
    <name type="synonym">Dolichos pruriens</name>
    <dbReference type="NCBI Taxonomy" id="157652"/>
    <lineage>
        <taxon>Eukaryota</taxon>
        <taxon>Viridiplantae</taxon>
        <taxon>Streptophyta</taxon>
        <taxon>Embryophyta</taxon>
        <taxon>Tracheophyta</taxon>
        <taxon>Spermatophyta</taxon>
        <taxon>Magnoliopsida</taxon>
        <taxon>eudicotyledons</taxon>
        <taxon>Gunneridae</taxon>
        <taxon>Pentapetalae</taxon>
        <taxon>rosids</taxon>
        <taxon>fabids</taxon>
        <taxon>Fabales</taxon>
        <taxon>Fabaceae</taxon>
        <taxon>Papilionoideae</taxon>
        <taxon>50 kb inversion clade</taxon>
        <taxon>NPAAA clade</taxon>
        <taxon>indigoferoid/millettioid clade</taxon>
        <taxon>Phaseoleae</taxon>
        <taxon>Mucuna</taxon>
    </lineage>
</organism>
<dbReference type="PANTHER" id="PTHR32108">
    <property type="entry name" value="DNA-DIRECTED RNA POLYMERASE SUBUNIT ALPHA"/>
    <property type="match status" value="1"/>
</dbReference>
<evidence type="ECO:0000256" key="1">
    <source>
        <dbReference type="SAM" id="MobiDB-lite"/>
    </source>
</evidence>
<evidence type="ECO:0000313" key="3">
    <source>
        <dbReference type="Proteomes" id="UP000257109"/>
    </source>
</evidence>
<evidence type="ECO:0000313" key="2">
    <source>
        <dbReference type="EMBL" id="RDX97574.1"/>
    </source>
</evidence>
<proteinExistence type="predicted"/>
<feature type="region of interest" description="Disordered" evidence="1">
    <location>
        <begin position="65"/>
        <end position="114"/>
    </location>
</feature>
<feature type="non-terminal residue" evidence="2">
    <location>
        <position position="1"/>
    </location>
</feature>
<reference evidence="2" key="1">
    <citation type="submission" date="2018-05" db="EMBL/GenBank/DDBJ databases">
        <title>Draft genome of Mucuna pruriens seed.</title>
        <authorList>
            <person name="Nnadi N.E."/>
            <person name="Vos R."/>
            <person name="Hasami M.H."/>
            <person name="Devisetty U.K."/>
            <person name="Aguiy J.C."/>
        </authorList>
    </citation>
    <scope>NUCLEOTIDE SEQUENCE [LARGE SCALE GENOMIC DNA]</scope>
    <source>
        <strain evidence="2">JCA_2017</strain>
    </source>
</reference>
<keyword evidence="3" id="KW-1185">Reference proteome</keyword>
<gene>
    <name evidence="2" type="ORF">CR513_19644</name>
</gene>
<protein>
    <submittedName>
        <fullName evidence="2">Uncharacterized protein</fullName>
    </submittedName>
</protein>
<dbReference type="PANTHER" id="PTHR32108:SF9">
    <property type="entry name" value="REVERSE TRANSCRIPTASE RNASE H-LIKE DOMAIN-CONTAINING PROTEIN"/>
    <property type="match status" value="1"/>
</dbReference>
<dbReference type="Proteomes" id="UP000257109">
    <property type="component" value="Unassembled WGS sequence"/>
</dbReference>
<dbReference type="OrthoDB" id="1418540at2759"/>
<dbReference type="EMBL" id="QJKJ01003619">
    <property type="protein sequence ID" value="RDX97574.1"/>
    <property type="molecule type" value="Genomic_DNA"/>
</dbReference>
<sequence length="114" mass="13096">MSYTELLPQLLEQKLMEIIPLKPLEPPYPRRYDPSARCDYHEGAIGHPIERYWCLKHKVQDLLDGPGAKHPKQPAPWPTGAQQCNKPRKWGERLRAPTNARTRPEATCGHGHDN</sequence>
<accession>A0A371H420</accession>
<name>A0A371H420_MUCPR</name>